<dbReference type="EMBL" id="JAOUSE010000049">
    <property type="protein sequence ID" value="MCU9595353.1"/>
    <property type="molecule type" value="Genomic_DNA"/>
</dbReference>
<reference evidence="2 3" key="1">
    <citation type="submission" date="2022-10" db="EMBL/GenBank/DDBJ databases">
        <title>Description of Fervidibacillus gen. nov. in the family Fervidibacillaceae fam. nov. with two species, Fervidibacillus albus sp. nov., and Fervidibacillus halotolerans sp. nov., isolated from tidal flat sediments.</title>
        <authorList>
            <person name="Kwon K.K."/>
            <person name="Yang S.-H."/>
        </authorList>
    </citation>
    <scope>NUCLEOTIDE SEQUENCE [LARGE SCALE GENOMIC DNA]</scope>
    <source>
        <strain evidence="2 3">DSM 23332</strain>
    </source>
</reference>
<dbReference type="Gene3D" id="2.60.120.10">
    <property type="entry name" value="Jelly Rolls"/>
    <property type="match status" value="1"/>
</dbReference>
<dbReference type="InterPro" id="IPR011051">
    <property type="entry name" value="RmlC_Cupin_sf"/>
</dbReference>
<sequence length="200" mass="22673">MVSNIDYTSPSTQFSFDVNQSPLFVKDSQNYINILSVNQLNTLKNVSLLDIFTNKNNIIEPHYHQNAAELIYCITGSVSVSIFNPFTKQIQSYTLTPGKVANVPKGWWHYIVTLVDNTHILAIFDAPTPEVILGSDILKFTPAHVIAQTYCVDENLWKQATAPVKPTTFIGPPSSCQQQIRSFWNNYSYTPSYLSPSYWR</sequence>
<evidence type="ECO:0000313" key="2">
    <source>
        <dbReference type="EMBL" id="MCU9595353.1"/>
    </source>
</evidence>
<dbReference type="CDD" id="cd20306">
    <property type="entry name" value="cupin_OxDC-like"/>
    <property type="match status" value="1"/>
</dbReference>
<dbReference type="InterPro" id="IPR006045">
    <property type="entry name" value="Cupin_1"/>
</dbReference>
<keyword evidence="3" id="KW-1185">Reference proteome</keyword>
<evidence type="ECO:0000259" key="1">
    <source>
        <dbReference type="SMART" id="SM00835"/>
    </source>
</evidence>
<gene>
    <name evidence="2" type="ORF">OEV82_12965</name>
</gene>
<comment type="caution">
    <text evidence="2">The sequence shown here is derived from an EMBL/GenBank/DDBJ whole genome shotgun (WGS) entry which is preliminary data.</text>
</comment>
<feature type="domain" description="Cupin type-1" evidence="1">
    <location>
        <begin position="14"/>
        <end position="158"/>
    </location>
</feature>
<proteinExistence type="predicted"/>
<dbReference type="SMART" id="SM00835">
    <property type="entry name" value="Cupin_1"/>
    <property type="match status" value="1"/>
</dbReference>
<protein>
    <submittedName>
        <fullName evidence="2">Cupin domain-containing protein</fullName>
    </submittedName>
</protein>
<organism evidence="2 3">
    <name type="scientific">Pallidibacillus thermolactis</name>
    <dbReference type="NCBI Taxonomy" id="251051"/>
    <lineage>
        <taxon>Bacteria</taxon>
        <taxon>Bacillati</taxon>
        <taxon>Bacillota</taxon>
        <taxon>Bacilli</taxon>
        <taxon>Bacillales</taxon>
        <taxon>Bacillaceae</taxon>
        <taxon>Pallidibacillus</taxon>
    </lineage>
</organism>
<dbReference type="InterPro" id="IPR014710">
    <property type="entry name" value="RmlC-like_jellyroll"/>
</dbReference>
<accession>A0ABT2WI43</accession>
<dbReference type="Proteomes" id="UP001208656">
    <property type="component" value="Unassembled WGS sequence"/>
</dbReference>
<dbReference type="SUPFAM" id="SSF51182">
    <property type="entry name" value="RmlC-like cupins"/>
    <property type="match status" value="1"/>
</dbReference>
<dbReference type="RefSeq" id="WP_173658507.1">
    <property type="nucleotide sequence ID" value="NZ_JAOUSE010000049.1"/>
</dbReference>
<name>A0ABT2WI43_9BACI</name>
<evidence type="ECO:0000313" key="3">
    <source>
        <dbReference type="Proteomes" id="UP001208656"/>
    </source>
</evidence>
<dbReference type="Pfam" id="PF00190">
    <property type="entry name" value="Cupin_1"/>
    <property type="match status" value="1"/>
</dbReference>